<accession>A0A6L9XWF1</accession>
<gene>
    <name evidence="3" type="ORF">G3T36_06990</name>
</gene>
<dbReference type="PROSITE" id="PS51729">
    <property type="entry name" value="GNAT_YJDJ"/>
    <property type="match status" value="1"/>
</dbReference>
<keyword evidence="4" id="KW-1185">Reference proteome</keyword>
<dbReference type="PROSITE" id="PS51186">
    <property type="entry name" value="GNAT"/>
    <property type="match status" value="1"/>
</dbReference>
<dbReference type="AlphaFoldDB" id="A0A6L9XWF1"/>
<evidence type="ECO:0000259" key="2">
    <source>
        <dbReference type="PROSITE" id="PS51729"/>
    </source>
</evidence>
<dbReference type="InterPro" id="IPR016181">
    <property type="entry name" value="Acyl_CoA_acyltransferase"/>
</dbReference>
<evidence type="ECO:0000313" key="4">
    <source>
        <dbReference type="Proteomes" id="UP000474967"/>
    </source>
</evidence>
<dbReference type="RefSeq" id="WP_163288805.1">
    <property type="nucleotide sequence ID" value="NZ_JAAGWY010000001.1"/>
</dbReference>
<reference evidence="3 4" key="1">
    <citation type="journal article" date="2014" name="J. Microbiol.">
        <title>Diaminobutyricibacter tongyongensis gen. nov., sp. nov. and Homoserinibacter gongjuensis gen. nov., sp. nov. belong to the family Microbacteriaceae.</title>
        <authorList>
            <person name="Kim S.J."/>
            <person name="Ahn J.H."/>
            <person name="Weon H.Y."/>
            <person name="Hamada M."/>
            <person name="Suzuki K."/>
            <person name="Kwon S.W."/>
        </authorList>
    </citation>
    <scope>NUCLEOTIDE SEQUENCE [LARGE SCALE GENOMIC DNA]</scope>
    <source>
        <strain evidence="3 4">NBRC 108724</strain>
    </source>
</reference>
<name>A0A6L9XWF1_9MICO</name>
<feature type="domain" description="N-acetyltransferase" evidence="1">
    <location>
        <begin position="1"/>
        <end position="107"/>
    </location>
</feature>
<dbReference type="Pfam" id="PF14542">
    <property type="entry name" value="Acetyltransf_CG"/>
    <property type="match status" value="1"/>
</dbReference>
<dbReference type="GO" id="GO:0016747">
    <property type="term" value="F:acyltransferase activity, transferring groups other than amino-acyl groups"/>
    <property type="evidence" value="ECO:0007669"/>
    <property type="project" value="InterPro"/>
</dbReference>
<dbReference type="EMBL" id="JAAGWY010000001">
    <property type="protein sequence ID" value="NEN05616.1"/>
    <property type="molecule type" value="Genomic_DNA"/>
</dbReference>
<evidence type="ECO:0000259" key="1">
    <source>
        <dbReference type="PROSITE" id="PS51186"/>
    </source>
</evidence>
<dbReference type="Gene3D" id="3.40.630.30">
    <property type="match status" value="1"/>
</dbReference>
<comment type="caution">
    <text evidence="3">The sequence shown here is derived from an EMBL/GenBank/DDBJ whole genome shotgun (WGS) entry which is preliminary data.</text>
</comment>
<dbReference type="CDD" id="cd04301">
    <property type="entry name" value="NAT_SF"/>
    <property type="match status" value="1"/>
</dbReference>
<sequence length="107" mass="12796">MDPFSQRSRYARAMGITVRNEPELNRYVIFKDDEQAGFTEYHIQGDEIDFYHTEIDPEHREGGLASILVQYALDDVREHSDRRLVASCPYVRHWLREHPEYRDLLSR</sequence>
<protein>
    <submittedName>
        <fullName evidence="3">N-acetyltransferase</fullName>
    </submittedName>
</protein>
<proteinExistence type="predicted"/>
<organism evidence="3 4">
    <name type="scientific">Leifsonia tongyongensis</name>
    <dbReference type="NCBI Taxonomy" id="1268043"/>
    <lineage>
        <taxon>Bacteria</taxon>
        <taxon>Bacillati</taxon>
        <taxon>Actinomycetota</taxon>
        <taxon>Actinomycetes</taxon>
        <taxon>Micrococcales</taxon>
        <taxon>Microbacteriaceae</taxon>
        <taxon>Leifsonia</taxon>
    </lineage>
</organism>
<keyword evidence="3" id="KW-0808">Transferase</keyword>
<dbReference type="InterPro" id="IPR000182">
    <property type="entry name" value="GNAT_dom"/>
</dbReference>
<dbReference type="Proteomes" id="UP000474967">
    <property type="component" value="Unassembled WGS sequence"/>
</dbReference>
<feature type="domain" description="N-acetyltransferase" evidence="2">
    <location>
        <begin position="19"/>
        <end position="106"/>
    </location>
</feature>
<dbReference type="PANTHER" id="PTHR31435:SF10">
    <property type="entry name" value="BSR4717 PROTEIN"/>
    <property type="match status" value="1"/>
</dbReference>
<evidence type="ECO:0000313" key="3">
    <source>
        <dbReference type="EMBL" id="NEN05616.1"/>
    </source>
</evidence>
<dbReference type="PANTHER" id="PTHR31435">
    <property type="entry name" value="PROTEIN NATD1"/>
    <property type="match status" value="1"/>
</dbReference>
<dbReference type="InterPro" id="IPR045057">
    <property type="entry name" value="Gcn5-rel_NAT"/>
</dbReference>
<dbReference type="InterPro" id="IPR031165">
    <property type="entry name" value="GNAT_YJDJ"/>
</dbReference>
<dbReference type="SUPFAM" id="SSF55729">
    <property type="entry name" value="Acyl-CoA N-acyltransferases (Nat)"/>
    <property type="match status" value="1"/>
</dbReference>